<dbReference type="InterPro" id="IPR004099">
    <property type="entry name" value="Pyr_nucl-diS_OxRdtase_dimer"/>
</dbReference>
<evidence type="ECO:0000256" key="1">
    <source>
        <dbReference type="ARBA" id="ARBA00001974"/>
    </source>
</evidence>
<dbReference type="Proteomes" id="UP001060771">
    <property type="component" value="Chromosome"/>
</dbReference>
<evidence type="ECO:0000313" key="11">
    <source>
        <dbReference type="Proteomes" id="UP000657075"/>
    </source>
</evidence>
<keyword evidence="12" id="KW-1185">Reference proteome</keyword>
<feature type="domain" description="FAD/NAD(P)-binding" evidence="8">
    <location>
        <begin position="4"/>
        <end position="300"/>
    </location>
</feature>
<gene>
    <name evidence="10" type="ORF">GCM10007112_15480</name>
    <name evidence="9" type="ORF">Vsou_00310</name>
</gene>
<keyword evidence="5" id="KW-0560">Oxidoreductase</keyword>
<dbReference type="AlphaFoldDB" id="A0A830E7K5"/>
<reference evidence="10" key="1">
    <citation type="journal article" date="2014" name="Int. J. Syst. Evol. Microbiol.">
        <title>Complete genome sequence of Corynebacterium casei LMG S-19264T (=DSM 44701T), isolated from a smear-ripened cheese.</title>
        <authorList>
            <consortium name="US DOE Joint Genome Institute (JGI-PGF)"/>
            <person name="Walter F."/>
            <person name="Albersmeier A."/>
            <person name="Kalinowski J."/>
            <person name="Ruckert C."/>
        </authorList>
    </citation>
    <scope>NUCLEOTIDE SEQUENCE</scope>
    <source>
        <strain evidence="10">JCM 11219</strain>
    </source>
</reference>
<dbReference type="Proteomes" id="UP000657075">
    <property type="component" value="Unassembled WGS sequence"/>
</dbReference>
<reference evidence="10" key="2">
    <citation type="submission" date="2020-09" db="EMBL/GenBank/DDBJ databases">
        <authorList>
            <person name="Sun Q."/>
            <person name="Ohkuma M."/>
        </authorList>
    </citation>
    <scope>NUCLEOTIDE SEQUENCE</scope>
    <source>
        <strain evidence="10">JCM 11219</strain>
    </source>
</reference>
<comment type="similarity">
    <text evidence="2">Belongs to the class-III pyridine nucleotide-disulfide oxidoreductase family.</text>
</comment>
<organism evidence="10 11">
    <name type="scientific">Vulcanisaeta souniana JCM 11219</name>
    <dbReference type="NCBI Taxonomy" id="1293586"/>
    <lineage>
        <taxon>Archaea</taxon>
        <taxon>Thermoproteota</taxon>
        <taxon>Thermoprotei</taxon>
        <taxon>Thermoproteales</taxon>
        <taxon>Thermoproteaceae</taxon>
        <taxon>Vulcanisaeta</taxon>
    </lineage>
</organism>
<evidence type="ECO:0000313" key="12">
    <source>
        <dbReference type="Proteomes" id="UP001060771"/>
    </source>
</evidence>
<dbReference type="PANTHER" id="PTHR43429">
    <property type="entry name" value="PYRIDINE NUCLEOTIDE-DISULFIDE OXIDOREDUCTASE DOMAIN-CONTAINING"/>
    <property type="match status" value="1"/>
</dbReference>
<accession>A0A830E7K5</accession>
<reference evidence="9" key="4">
    <citation type="journal article" date="2023" name="Microbiol. Resour. Announc.">
        <title>Complete Genome Sequence of Vulcanisaeta souniana Strain IC-059, a Hyperthermophilic Archaeon Isolated from Hot Spring Water in Japan.</title>
        <authorList>
            <person name="Kato S."/>
            <person name="Itoh T."/>
            <person name="Wu L."/>
            <person name="Ma J."/>
            <person name="Ohkuma M."/>
        </authorList>
    </citation>
    <scope>NUCLEOTIDE SEQUENCE</scope>
    <source>
        <strain evidence="9">JCM 11219</strain>
    </source>
</reference>
<dbReference type="InterPro" id="IPR023753">
    <property type="entry name" value="FAD/NAD-binding_dom"/>
</dbReference>
<dbReference type="PANTHER" id="PTHR43429:SF1">
    <property type="entry name" value="NAD(P)H SULFUR OXIDOREDUCTASE (COA-DEPENDENT)"/>
    <property type="match status" value="1"/>
</dbReference>
<evidence type="ECO:0000256" key="5">
    <source>
        <dbReference type="ARBA" id="ARBA00023002"/>
    </source>
</evidence>
<dbReference type="PRINTS" id="PR00368">
    <property type="entry name" value="FADPNR"/>
</dbReference>
<dbReference type="SUPFAM" id="SSF51905">
    <property type="entry name" value="FAD/NAD(P)-binding domain"/>
    <property type="match status" value="1"/>
</dbReference>
<feature type="domain" description="Pyridine nucleotide-disulphide oxidoreductase dimerisation" evidence="7">
    <location>
        <begin position="330"/>
        <end position="433"/>
    </location>
</feature>
<dbReference type="InterPro" id="IPR050260">
    <property type="entry name" value="FAD-bd_OxRdtase"/>
</dbReference>
<evidence type="ECO:0000259" key="7">
    <source>
        <dbReference type="Pfam" id="PF02852"/>
    </source>
</evidence>
<dbReference type="EMBL" id="BMNM01000006">
    <property type="protein sequence ID" value="GGI79460.1"/>
    <property type="molecule type" value="Genomic_DNA"/>
</dbReference>
<evidence type="ECO:0000256" key="3">
    <source>
        <dbReference type="ARBA" id="ARBA00022630"/>
    </source>
</evidence>
<keyword evidence="6" id="KW-0676">Redox-active center</keyword>
<dbReference type="OrthoDB" id="27922at2157"/>
<keyword evidence="3" id="KW-0285">Flavoprotein</keyword>
<evidence type="ECO:0000313" key="9">
    <source>
        <dbReference type="EMBL" id="BDR90938.1"/>
    </source>
</evidence>
<proteinExistence type="inferred from homology"/>
<dbReference type="Pfam" id="PF02852">
    <property type="entry name" value="Pyr_redox_dim"/>
    <property type="match status" value="1"/>
</dbReference>
<evidence type="ECO:0000256" key="4">
    <source>
        <dbReference type="ARBA" id="ARBA00022827"/>
    </source>
</evidence>
<evidence type="ECO:0000256" key="2">
    <source>
        <dbReference type="ARBA" id="ARBA00009130"/>
    </source>
</evidence>
<comment type="cofactor">
    <cofactor evidence="1">
        <name>FAD</name>
        <dbReference type="ChEBI" id="CHEBI:57692"/>
    </cofactor>
</comment>
<reference evidence="12" key="3">
    <citation type="submission" date="2022-09" db="EMBL/GenBank/DDBJ databases">
        <title>Complete genome sequence of Vulcanisaeta souniana.</title>
        <authorList>
            <person name="Kato S."/>
            <person name="Itoh T."/>
            <person name="Ohkuma M."/>
        </authorList>
    </citation>
    <scope>NUCLEOTIDE SEQUENCE [LARGE SCALE GENOMIC DNA]</scope>
    <source>
        <strain evidence="12">JCM 11219</strain>
    </source>
</reference>
<dbReference type="SUPFAM" id="SSF55424">
    <property type="entry name" value="FAD/NAD-linked reductases, dimerisation (C-terminal) domain"/>
    <property type="match status" value="1"/>
</dbReference>
<evidence type="ECO:0000259" key="8">
    <source>
        <dbReference type="Pfam" id="PF07992"/>
    </source>
</evidence>
<evidence type="ECO:0000256" key="6">
    <source>
        <dbReference type="ARBA" id="ARBA00023284"/>
    </source>
</evidence>
<dbReference type="PRINTS" id="PR00411">
    <property type="entry name" value="PNDRDTASEI"/>
</dbReference>
<dbReference type="EMBL" id="AP026830">
    <property type="protein sequence ID" value="BDR90938.1"/>
    <property type="molecule type" value="Genomic_DNA"/>
</dbReference>
<dbReference type="InterPro" id="IPR036188">
    <property type="entry name" value="FAD/NAD-bd_sf"/>
</dbReference>
<dbReference type="Gene3D" id="3.50.50.60">
    <property type="entry name" value="FAD/NAD(P)-binding domain"/>
    <property type="match status" value="2"/>
</dbReference>
<dbReference type="Pfam" id="PF07992">
    <property type="entry name" value="Pyr_redox_2"/>
    <property type="match status" value="1"/>
</dbReference>
<dbReference type="InterPro" id="IPR016156">
    <property type="entry name" value="FAD/NAD-linked_Rdtase_dimer_sf"/>
</dbReference>
<name>A0A830E7K5_9CREN</name>
<keyword evidence="4" id="KW-0274">FAD</keyword>
<dbReference type="GeneID" id="76205582"/>
<sequence length="450" mass="48490">MGKRVVIVGGGAAGASAAARARRLDPEAEIVMLDKGLFISHAPCGIPYYLGGIVKEAQDLAIYTPEEFAKERRITVKINTEAFDIDSKNQVVYAREGNNVVKYQWDVLIIATGARPITLPVEGNDLNGILTLRLPHEATRLREEVERAGTIAVVGGGYIGLEVAEALRNLGKKVLLFEMMTHVLPTTFDEDMAKLIHDELIKNGVELHLGEKVVGFRGVNGSVNKVVTEKGEYEVDKVVMGVGVRPDVDLAVKAGARLGETKAVWVNEYMETSVPNVYAAGDVAETWSLITGRRMYVALAPPANKMGQVAGANAIKGKFLKFPGVLGTAITKVFDLYVARTGLTERQAREEGLKPVSASIKARTTAHYYPGGVQVSIKMTMDETSGRILGVQIVGPDRIVAGYIDAAAALIGKGATVDDFFFADLSYSPPTAPVWHPLITAARVLSKGRY</sequence>
<evidence type="ECO:0000313" key="10">
    <source>
        <dbReference type="EMBL" id="GGI79460.1"/>
    </source>
</evidence>
<protein>
    <submittedName>
        <fullName evidence="10">NADH oxidase</fullName>
    </submittedName>
</protein>
<dbReference type="RefSeq" id="WP_188603430.1">
    <property type="nucleotide sequence ID" value="NZ_AP026830.1"/>
</dbReference>
<dbReference type="GO" id="GO:0016491">
    <property type="term" value="F:oxidoreductase activity"/>
    <property type="evidence" value="ECO:0007669"/>
    <property type="project" value="UniProtKB-KW"/>
</dbReference>